<reference evidence="1" key="3">
    <citation type="submission" date="2025-09" db="UniProtKB">
        <authorList>
            <consortium name="Ensembl"/>
        </authorList>
    </citation>
    <scope>IDENTIFICATION</scope>
</reference>
<dbReference type="AlphaFoldDB" id="A0A8C3ENZ3"/>
<reference evidence="2" key="1">
    <citation type="submission" date="2019-10" db="EMBL/GenBank/DDBJ databases">
        <title>Corvus moneduloides (New Caledonian crow) genome, bCorMon1, primary haplotype.</title>
        <authorList>
            <person name="Rutz C."/>
            <person name="Fungtammasan C."/>
            <person name="Mountcastle J."/>
            <person name="Formenti G."/>
            <person name="Chow W."/>
            <person name="Howe K."/>
            <person name="Steele M.P."/>
            <person name="Fernandes J."/>
            <person name="Gilbert M.T.P."/>
            <person name="Fedrigo O."/>
            <person name="Jarvis E.D."/>
            <person name="Gemmell N."/>
        </authorList>
    </citation>
    <scope>NUCLEOTIDE SEQUENCE [LARGE SCALE GENOMIC DNA]</scope>
</reference>
<dbReference type="Ensembl" id="ENSCMUT00000022642.2">
    <property type="protein sequence ID" value="ENSCMUP00000021077.1"/>
    <property type="gene ID" value="ENSCMUG00000012997.2"/>
</dbReference>
<name>A0A8C3ENZ3_CORMO</name>
<evidence type="ECO:0000313" key="2">
    <source>
        <dbReference type="Proteomes" id="UP000694553"/>
    </source>
</evidence>
<keyword evidence="2" id="KW-1185">Reference proteome</keyword>
<protein>
    <submittedName>
        <fullName evidence="1">Uncharacterized protein</fullName>
    </submittedName>
</protein>
<reference evidence="1" key="2">
    <citation type="submission" date="2025-08" db="UniProtKB">
        <authorList>
            <consortium name="Ensembl"/>
        </authorList>
    </citation>
    <scope>IDENTIFICATION</scope>
</reference>
<proteinExistence type="predicted"/>
<dbReference type="Proteomes" id="UP000694553">
    <property type="component" value="Unassembled WGS sequence"/>
</dbReference>
<organism evidence="1 2">
    <name type="scientific">Corvus moneduloides</name>
    <name type="common">New Caledonian crow</name>
    <dbReference type="NCBI Taxonomy" id="1196302"/>
    <lineage>
        <taxon>Eukaryota</taxon>
        <taxon>Metazoa</taxon>
        <taxon>Chordata</taxon>
        <taxon>Craniata</taxon>
        <taxon>Vertebrata</taxon>
        <taxon>Euteleostomi</taxon>
        <taxon>Archelosauria</taxon>
        <taxon>Archosauria</taxon>
        <taxon>Dinosauria</taxon>
        <taxon>Saurischia</taxon>
        <taxon>Theropoda</taxon>
        <taxon>Coelurosauria</taxon>
        <taxon>Aves</taxon>
        <taxon>Neognathae</taxon>
        <taxon>Neoaves</taxon>
        <taxon>Telluraves</taxon>
        <taxon>Australaves</taxon>
        <taxon>Passeriformes</taxon>
        <taxon>Corvoidea</taxon>
        <taxon>Corvidae</taxon>
        <taxon>Corvus</taxon>
    </lineage>
</organism>
<evidence type="ECO:0000313" key="1">
    <source>
        <dbReference type="Ensembl" id="ENSCMUP00000021077.1"/>
    </source>
</evidence>
<accession>A0A8C3ENZ3</accession>
<sequence length="62" mass="6839">TACGLIFLCLQRKGWCLELLTSPSGRRLRCVIFATAQPAQPCPSTGQRRHDCGKTTYVDKGK</sequence>